<name>A0A7S1SAV3_ALECA</name>
<dbReference type="EMBL" id="HBGE01110317">
    <property type="protein sequence ID" value="CAD9189008.1"/>
    <property type="molecule type" value="Transcribed_RNA"/>
</dbReference>
<protein>
    <submittedName>
        <fullName evidence="1">Uncharacterized protein</fullName>
    </submittedName>
</protein>
<gene>
    <name evidence="1" type="ORF">ACAT0790_LOCUS65782</name>
</gene>
<dbReference type="AlphaFoldDB" id="A0A7S1SAV3"/>
<evidence type="ECO:0000313" key="1">
    <source>
        <dbReference type="EMBL" id="CAD9189008.1"/>
    </source>
</evidence>
<proteinExistence type="predicted"/>
<sequence length="252" mass="27644">MSPAAARRCAALARHLAPVIGEEVADVNHGRTLAASSVDGAKDAGSLSYERAMAAFRNPDSGAFQFQDRRKEGGLRIAYRAIEFYEFDEKLADIERSDFGTGFYELVDGRLAFKPAEREGWDRQRRWIILDRVRACMQRGGAIIGAFDVQKTGHQVLVGAVVLDGQWMGKGMDTLDVSFLFVASKLPERYLTQGGKQKDFRNAGIEDTLWSKIVAEAKARGARKLYISAAANLGGIIKLPGMTQPLAPSAYL</sequence>
<organism evidence="1">
    <name type="scientific">Alexandrium catenella</name>
    <name type="common">Red tide dinoflagellate</name>
    <name type="synonym">Gonyaulax catenella</name>
    <dbReference type="NCBI Taxonomy" id="2925"/>
    <lineage>
        <taxon>Eukaryota</taxon>
        <taxon>Sar</taxon>
        <taxon>Alveolata</taxon>
        <taxon>Dinophyceae</taxon>
        <taxon>Gonyaulacales</taxon>
        <taxon>Pyrocystaceae</taxon>
        <taxon>Alexandrium</taxon>
    </lineage>
</organism>
<reference evidence="1" key="1">
    <citation type="submission" date="2021-01" db="EMBL/GenBank/DDBJ databases">
        <authorList>
            <person name="Corre E."/>
            <person name="Pelletier E."/>
            <person name="Niang G."/>
            <person name="Scheremetjew M."/>
            <person name="Finn R."/>
            <person name="Kale V."/>
            <person name="Holt S."/>
            <person name="Cochrane G."/>
            <person name="Meng A."/>
            <person name="Brown T."/>
            <person name="Cohen L."/>
        </authorList>
    </citation>
    <scope>NUCLEOTIDE SEQUENCE</scope>
    <source>
        <strain evidence="1">OF101</strain>
    </source>
</reference>
<accession>A0A7S1SAV3</accession>